<organism evidence="1 2">
    <name type="scientific">Brevibacterium phage Cantare</name>
    <dbReference type="NCBI Taxonomy" id="2338395"/>
    <lineage>
        <taxon>Viruses</taxon>
        <taxon>Duplodnaviria</taxon>
        <taxon>Heunggongvirae</taxon>
        <taxon>Uroviricota</taxon>
        <taxon>Caudoviricetes</taxon>
        <taxon>Cantarevirus</taxon>
        <taxon>Cantarevirus cantare</taxon>
    </lineage>
</organism>
<proteinExistence type="predicted"/>
<dbReference type="RefSeq" id="YP_010676664.1">
    <property type="nucleotide sequence ID" value="NC_071014.1"/>
</dbReference>
<keyword evidence="2" id="KW-1185">Reference proteome</keyword>
<dbReference type="Proteomes" id="UP000279277">
    <property type="component" value="Segment"/>
</dbReference>
<reference evidence="1 2" key="1">
    <citation type="submission" date="2018-10" db="EMBL/GenBank/DDBJ databases">
        <authorList>
            <person name="Zack K."/>
            <person name="Garlena R.A."/>
            <person name="Russell D.A."/>
            <person name="Pope W.H."/>
            <person name="Jacobs-Sera D."/>
            <person name="Hatfull G.F."/>
        </authorList>
    </citation>
    <scope>NUCLEOTIDE SEQUENCE [LARGE SCALE GENOMIC DNA]</scope>
</reference>
<sequence>MNFYPKYPPKVDTAEDDNEYVLRTERQLQRYIFGNGFAGNDLNTPTSQEYERDPSAVPIDGFIDMVNLSHNVVSMIAREQLVILNRIMANHRDGMDSEIVGAFERELAKLSQYAKEEHNGLS</sequence>
<accession>A0A3G3LYV1</accession>
<name>A0A3G3LYV1_9CAUD</name>
<dbReference type="EMBL" id="MK016493">
    <property type="protein sequence ID" value="AYQ99309.1"/>
    <property type="molecule type" value="Genomic_DNA"/>
</dbReference>
<dbReference type="KEGG" id="vg:77953025"/>
<protein>
    <submittedName>
        <fullName evidence="1">Uncharacterized protein</fullName>
    </submittedName>
</protein>
<dbReference type="GeneID" id="77953025"/>
<gene>
    <name evidence="1" type="primary">89</name>
    <name evidence="1" type="ORF">PBI_CANTARE_89</name>
</gene>
<evidence type="ECO:0000313" key="2">
    <source>
        <dbReference type="Proteomes" id="UP000279277"/>
    </source>
</evidence>
<evidence type="ECO:0000313" key="1">
    <source>
        <dbReference type="EMBL" id="AYQ99309.1"/>
    </source>
</evidence>